<dbReference type="eggNOG" id="COG5434">
    <property type="taxonomic scope" value="Bacteria"/>
</dbReference>
<dbReference type="Pfam" id="PF00295">
    <property type="entry name" value="Glyco_hydro_28"/>
    <property type="match status" value="1"/>
</dbReference>
<keyword evidence="2 4" id="KW-0378">Hydrolase</keyword>
<evidence type="ECO:0000256" key="2">
    <source>
        <dbReference type="ARBA" id="ARBA00022801"/>
    </source>
</evidence>
<protein>
    <submittedName>
        <fullName evidence="5">Glycoside hydrolase family 28</fullName>
    </submittedName>
</protein>
<dbReference type="eggNOG" id="COG1520">
    <property type="taxonomic scope" value="Bacteria"/>
</dbReference>
<dbReference type="KEGG" id="psn:Pedsa_0798"/>
<dbReference type="GO" id="GO:0005975">
    <property type="term" value="P:carbohydrate metabolic process"/>
    <property type="evidence" value="ECO:0007669"/>
    <property type="project" value="InterPro"/>
</dbReference>
<sequence>MLFMGAFAMLLFTDVKADSRLINKLDIWDIWTYNYNASHWIEQANLHAGTQMYGDAPQITISSLPATLEGADWIQTAYGSKAFSQSKLATFELAGDADVFIVHNRKIDKKPDWLKSYNKLSEKVENSTGEIFDVYKRSFKRNDKVSLGSNGSMDHSMYSVAVKPIGNPPALPKPTGKIYDIVKFGAKGDNQTVNTVAIQKAIDACTADGGGSVYIHDGIYVTGTLELKDNVTLFVQAGSILRASSNHADYPQKICAFKYYRGNEHYQLIYAEGKKNIGITGGGIIDGFSHGDNWPWRGKSNEHERPRLIRMVQCTAVNVRDITLIRPANWTQLYEACDNVKLINVRVRAYTGQHNQDGIDISSCNGVEVKNFYAMTGDDAICLKAMSQKPTENIFVDGVVARYANCNAVKIGTETHGDVKNVHVKNVVANTRYSIAIEAVDGSNIDGVTYENILLTSCSSPLFIRAGDRGRTYEGGPKKAPVGSIKNVTIRNVRNTDIGYVDMRNGPGVGAAIGGIPDSKIENLLIEDCDFLFYGSIQDTTLIYTAPPENRDKYPEFNIYGTCPAYGLYLRHVDNVTLKNVSIRSKNPDVRPAIVMDDVDKYNFSNLNCEEFPMTQPAPIWHKQKDNPKRVK</sequence>
<reference evidence="6" key="2">
    <citation type="submission" date="2011-02" db="EMBL/GenBank/DDBJ databases">
        <title>The complete genome of Pedobacter saltans DSM 12145.</title>
        <authorList>
            <consortium name="US DOE Joint Genome Institute (JGI-PGF)"/>
            <person name="Lucas S."/>
            <person name="Copeland A."/>
            <person name="Lapidus A."/>
            <person name="Bruce D."/>
            <person name="Goodwin L."/>
            <person name="Pitluck S."/>
            <person name="Kyrpides N."/>
            <person name="Mavromatis K."/>
            <person name="Pagani I."/>
            <person name="Ivanova N."/>
            <person name="Ovchinnikova G."/>
            <person name="Lu M."/>
            <person name="Detter J.C."/>
            <person name="Han C."/>
            <person name="Land M."/>
            <person name="Hauser L."/>
            <person name="Markowitz V."/>
            <person name="Cheng J.-F."/>
            <person name="Hugenholtz P."/>
            <person name="Woyke T."/>
            <person name="Wu D."/>
            <person name="Tindall B."/>
            <person name="Pomrenke H.G."/>
            <person name="Brambilla E."/>
            <person name="Klenk H.-P."/>
            <person name="Eisen J.A."/>
        </authorList>
    </citation>
    <scope>NUCLEOTIDE SEQUENCE [LARGE SCALE GENOMIC DNA]</scope>
    <source>
        <strain evidence="6">ATCC 51119 / DSM 12145 / JCM 21818 / LMG 10337 / NBRC 100064 / NCIMB 13643</strain>
    </source>
</reference>
<name>F0S972_PSESL</name>
<keyword evidence="6" id="KW-1185">Reference proteome</keyword>
<dbReference type="InterPro" id="IPR012334">
    <property type="entry name" value="Pectin_lyas_fold"/>
</dbReference>
<evidence type="ECO:0000256" key="3">
    <source>
        <dbReference type="ARBA" id="ARBA00023295"/>
    </source>
</evidence>
<dbReference type="STRING" id="762903.Pedsa_0798"/>
<dbReference type="InterPro" id="IPR011050">
    <property type="entry name" value="Pectin_lyase_fold/virulence"/>
</dbReference>
<dbReference type="HOGENOM" id="CLU_432676_0_0_10"/>
<proteinExistence type="inferred from homology"/>
<dbReference type="InterPro" id="IPR000743">
    <property type="entry name" value="Glyco_hydro_28"/>
</dbReference>
<dbReference type="Proteomes" id="UP000000310">
    <property type="component" value="Chromosome"/>
</dbReference>
<evidence type="ECO:0000256" key="4">
    <source>
        <dbReference type="RuleBase" id="RU361169"/>
    </source>
</evidence>
<dbReference type="SUPFAM" id="SSF51126">
    <property type="entry name" value="Pectin lyase-like"/>
    <property type="match status" value="1"/>
</dbReference>
<organism evidence="5 6">
    <name type="scientific">Pseudopedobacter saltans (strain ATCC 51119 / DSM 12145 / JCM 21818 / CCUG 39354 / LMG 10337 / NBRC 100064 / NCIMB 13643)</name>
    <name type="common">Pedobacter saltans</name>
    <dbReference type="NCBI Taxonomy" id="762903"/>
    <lineage>
        <taxon>Bacteria</taxon>
        <taxon>Pseudomonadati</taxon>
        <taxon>Bacteroidota</taxon>
        <taxon>Sphingobacteriia</taxon>
        <taxon>Sphingobacteriales</taxon>
        <taxon>Sphingobacteriaceae</taxon>
        <taxon>Pseudopedobacter</taxon>
    </lineage>
</organism>
<reference evidence="5 6" key="1">
    <citation type="journal article" date="2011" name="Stand. Genomic Sci.">
        <title>Complete genome sequence of the gliding, heparinolytic Pedobacter saltans type strain (113).</title>
        <authorList>
            <person name="Liolios K."/>
            <person name="Sikorski J."/>
            <person name="Lu M."/>
            <person name="Nolan M."/>
            <person name="Lapidus A."/>
            <person name="Lucas S."/>
            <person name="Hammon N."/>
            <person name="Deshpande S."/>
            <person name="Cheng J.F."/>
            <person name="Tapia R."/>
            <person name="Han C."/>
            <person name="Goodwin L."/>
            <person name="Pitluck S."/>
            <person name="Huntemann M."/>
            <person name="Ivanova N."/>
            <person name="Pagani I."/>
            <person name="Mavromatis K."/>
            <person name="Ovchinikova G."/>
            <person name="Pati A."/>
            <person name="Chen A."/>
            <person name="Palaniappan K."/>
            <person name="Land M."/>
            <person name="Hauser L."/>
            <person name="Brambilla E.M."/>
            <person name="Kotsyurbenko O."/>
            <person name="Rohde M."/>
            <person name="Tindall B.J."/>
            <person name="Abt B."/>
            <person name="Goker M."/>
            <person name="Detter J.C."/>
            <person name="Woyke T."/>
            <person name="Bristow J."/>
            <person name="Eisen J.A."/>
            <person name="Markowitz V."/>
            <person name="Hugenholtz P."/>
            <person name="Klenk H.P."/>
            <person name="Kyrpides N.C."/>
        </authorList>
    </citation>
    <scope>NUCLEOTIDE SEQUENCE [LARGE SCALE GENOMIC DNA]</scope>
    <source>
        <strain evidence="6">ATCC 51119 / DSM 12145 / JCM 21818 / LMG 10337 / NBRC 100064 / NCIMB 13643</strain>
    </source>
</reference>
<accession>F0S972</accession>
<dbReference type="PANTHER" id="PTHR31339:SF9">
    <property type="entry name" value="PLASMIN AND FIBRONECTIN-BINDING PROTEIN A"/>
    <property type="match status" value="1"/>
</dbReference>
<evidence type="ECO:0000256" key="1">
    <source>
        <dbReference type="ARBA" id="ARBA00008834"/>
    </source>
</evidence>
<gene>
    <name evidence="5" type="ordered locus">Pedsa_0798</name>
</gene>
<evidence type="ECO:0000313" key="6">
    <source>
        <dbReference type="Proteomes" id="UP000000310"/>
    </source>
</evidence>
<comment type="similarity">
    <text evidence="1 4">Belongs to the glycosyl hydrolase 28 family.</text>
</comment>
<evidence type="ECO:0000313" key="5">
    <source>
        <dbReference type="EMBL" id="ADY51370.1"/>
    </source>
</evidence>
<keyword evidence="3 4" id="KW-0326">Glycosidase</keyword>
<dbReference type="AlphaFoldDB" id="F0S972"/>
<dbReference type="InterPro" id="IPR051801">
    <property type="entry name" value="GH28_Enzymes"/>
</dbReference>
<dbReference type="Gene3D" id="2.160.20.10">
    <property type="entry name" value="Single-stranded right-handed beta-helix, Pectin lyase-like"/>
    <property type="match status" value="1"/>
</dbReference>
<dbReference type="PANTHER" id="PTHR31339">
    <property type="entry name" value="PECTIN LYASE-RELATED"/>
    <property type="match status" value="1"/>
</dbReference>
<dbReference type="EMBL" id="CP002545">
    <property type="protein sequence ID" value="ADY51370.1"/>
    <property type="molecule type" value="Genomic_DNA"/>
</dbReference>
<dbReference type="GO" id="GO:0004650">
    <property type="term" value="F:polygalacturonase activity"/>
    <property type="evidence" value="ECO:0007669"/>
    <property type="project" value="InterPro"/>
</dbReference>